<accession>A0A1H7HXM1</accession>
<feature type="repeat" description="TPR" evidence="1">
    <location>
        <begin position="266"/>
        <end position="299"/>
    </location>
</feature>
<sequence length="374" mass="42309">MNNSHFIKQISSCLALFFMLGVTASYAQSNLKEGNNNFARYTKSGDIKDLLEARKFADLAYKEKRDSAAYNNTLLRGLVYSSLAVADSSRSQTYVKDPIDEAEFMLSRLNDDQLNYENEAQITYLKKRLANAYLIRANRALINNSYEDAYKLFTKVDSYSDGDSVKHNLAFISEQLGRKDEAIKFYSDFVKDKSTAKPNYILTLAKLHLNNDDNNAAQNVLLKGREFFPTNKDILFALLNLYAGNGAYDAIVPLADEALALEPGSVNLNYLLGFAYEVTGDREKAEVFFKKTLELDPDDYNSNYELGLLYLRDFVKDTSNLEKQYTAQEYLLKANEINPNAVNALKSLAVLFDKSGNSVQLERVNNQLNQININ</sequence>
<dbReference type="PANTHER" id="PTHR12558:SF13">
    <property type="entry name" value="CELL DIVISION CYCLE PROTEIN 27 HOMOLOG"/>
    <property type="match status" value="1"/>
</dbReference>
<keyword evidence="2" id="KW-0732">Signal</keyword>
<evidence type="ECO:0000256" key="1">
    <source>
        <dbReference type="PROSITE-ProRule" id="PRU00339"/>
    </source>
</evidence>
<evidence type="ECO:0000313" key="4">
    <source>
        <dbReference type="Proteomes" id="UP000199421"/>
    </source>
</evidence>
<gene>
    <name evidence="3" type="ORF">SAMN05661044_00500</name>
</gene>
<feature type="signal peptide" evidence="2">
    <location>
        <begin position="1"/>
        <end position="27"/>
    </location>
</feature>
<feature type="chain" id="PRO_5011662783" evidence="2">
    <location>
        <begin position="28"/>
        <end position="374"/>
    </location>
</feature>
<dbReference type="PROSITE" id="PS50005">
    <property type="entry name" value="TPR"/>
    <property type="match status" value="1"/>
</dbReference>
<dbReference type="InterPro" id="IPR011990">
    <property type="entry name" value="TPR-like_helical_dom_sf"/>
</dbReference>
<dbReference type="SMART" id="SM00028">
    <property type="entry name" value="TPR"/>
    <property type="match status" value="2"/>
</dbReference>
<dbReference type="Proteomes" id="UP000199421">
    <property type="component" value="Unassembled WGS sequence"/>
</dbReference>
<keyword evidence="4" id="KW-1185">Reference proteome</keyword>
<dbReference type="SUPFAM" id="SSF48452">
    <property type="entry name" value="TPR-like"/>
    <property type="match status" value="1"/>
</dbReference>
<reference evidence="4" key="1">
    <citation type="submission" date="2016-10" db="EMBL/GenBank/DDBJ databases">
        <authorList>
            <person name="Varghese N."/>
            <person name="Submissions S."/>
        </authorList>
    </citation>
    <scope>NUCLEOTIDE SEQUENCE [LARGE SCALE GENOMIC DNA]</scope>
    <source>
        <strain evidence="4">DSM 18733</strain>
    </source>
</reference>
<dbReference type="InterPro" id="IPR019734">
    <property type="entry name" value="TPR_rpt"/>
</dbReference>
<dbReference type="AlphaFoldDB" id="A0A1H7HXM1"/>
<dbReference type="Gene3D" id="1.25.40.10">
    <property type="entry name" value="Tetratricopeptide repeat domain"/>
    <property type="match status" value="1"/>
</dbReference>
<evidence type="ECO:0000256" key="2">
    <source>
        <dbReference type="SAM" id="SignalP"/>
    </source>
</evidence>
<dbReference type="OrthoDB" id="747875at2"/>
<evidence type="ECO:0000313" key="3">
    <source>
        <dbReference type="EMBL" id="SEK54387.1"/>
    </source>
</evidence>
<dbReference type="PANTHER" id="PTHR12558">
    <property type="entry name" value="CELL DIVISION CYCLE 16,23,27"/>
    <property type="match status" value="1"/>
</dbReference>
<dbReference type="STRING" id="407022.SAMN05661044_00500"/>
<proteinExistence type="predicted"/>
<name>A0A1H7HXM1_OLID1</name>
<dbReference type="RefSeq" id="WP_093317860.1">
    <property type="nucleotide sequence ID" value="NZ_FOAF01000001.1"/>
</dbReference>
<organism evidence="3 4">
    <name type="scientific">Olivibacter domesticus</name>
    <name type="common">Pseudosphingobacterium domesticum</name>
    <dbReference type="NCBI Taxonomy" id="407022"/>
    <lineage>
        <taxon>Bacteria</taxon>
        <taxon>Pseudomonadati</taxon>
        <taxon>Bacteroidota</taxon>
        <taxon>Sphingobacteriia</taxon>
        <taxon>Sphingobacteriales</taxon>
        <taxon>Sphingobacteriaceae</taxon>
        <taxon>Olivibacter</taxon>
    </lineage>
</organism>
<dbReference type="EMBL" id="FOAF01000001">
    <property type="protein sequence ID" value="SEK54387.1"/>
    <property type="molecule type" value="Genomic_DNA"/>
</dbReference>
<protein>
    <submittedName>
        <fullName evidence="3">Tetratricopeptide repeat-containing protein</fullName>
    </submittedName>
</protein>
<keyword evidence="1" id="KW-0802">TPR repeat</keyword>
<dbReference type="Pfam" id="PF13181">
    <property type="entry name" value="TPR_8"/>
    <property type="match status" value="1"/>
</dbReference>
<dbReference type="Pfam" id="PF14559">
    <property type="entry name" value="TPR_19"/>
    <property type="match status" value="1"/>
</dbReference>